<keyword evidence="1" id="KW-0805">Transcription regulation</keyword>
<dbReference type="PROSITE" id="PS50995">
    <property type="entry name" value="HTH_MARR_2"/>
    <property type="match status" value="1"/>
</dbReference>
<dbReference type="GO" id="GO:0003677">
    <property type="term" value="F:DNA binding"/>
    <property type="evidence" value="ECO:0007669"/>
    <property type="project" value="UniProtKB-KW"/>
</dbReference>
<evidence type="ECO:0000256" key="2">
    <source>
        <dbReference type="ARBA" id="ARBA00023125"/>
    </source>
</evidence>
<dbReference type="EMBL" id="CP029353">
    <property type="protein sequence ID" value="AWK86977.1"/>
    <property type="molecule type" value="Genomic_DNA"/>
</dbReference>
<sequence>MVASFKSAGPKNVEGAETLAPCVPVRQDDTLLQVVRDVNRAFARTVQARIASYGVSMGHWFFLRALWEEDGLTQRQLSHRAGMMEPTTVTAINAMEEQDLVQRVRNAHDRRKVNVFLTAKGRALRDEVLPGVADIATQATRGVESQEIAQAIDILRRIGTNLGVTAGERSPFALDQD</sequence>
<evidence type="ECO:0000256" key="1">
    <source>
        <dbReference type="ARBA" id="ARBA00023015"/>
    </source>
</evidence>
<evidence type="ECO:0000313" key="5">
    <source>
        <dbReference type="EMBL" id="AWK86977.1"/>
    </source>
</evidence>
<dbReference type="SUPFAM" id="SSF46785">
    <property type="entry name" value="Winged helix' DNA-binding domain"/>
    <property type="match status" value="1"/>
</dbReference>
<dbReference type="OrthoDB" id="511972at2"/>
<accession>A0A2S2CRQ7</accession>
<gene>
    <name evidence="5" type="ORF">DEW08_12720</name>
</gene>
<proteinExistence type="predicted"/>
<evidence type="ECO:0000259" key="4">
    <source>
        <dbReference type="PROSITE" id="PS50995"/>
    </source>
</evidence>
<keyword evidence="2" id="KW-0238">DNA-binding</keyword>
<dbReference type="KEGG" id="azz:DEW08_12720"/>
<dbReference type="GO" id="GO:0003700">
    <property type="term" value="F:DNA-binding transcription factor activity"/>
    <property type="evidence" value="ECO:0007669"/>
    <property type="project" value="InterPro"/>
</dbReference>
<reference evidence="6" key="1">
    <citation type="submission" date="2018-05" db="EMBL/GenBank/DDBJ databases">
        <title>Azospirillum thermophila sp. nov., a novel isolated from hot spring.</title>
        <authorList>
            <person name="Zhao Z."/>
        </authorList>
    </citation>
    <scope>NUCLEOTIDE SEQUENCE [LARGE SCALE GENOMIC DNA]</scope>
    <source>
        <strain evidence="6">CFH 70021</strain>
    </source>
</reference>
<dbReference type="Gene3D" id="1.10.10.10">
    <property type="entry name" value="Winged helix-like DNA-binding domain superfamily/Winged helix DNA-binding domain"/>
    <property type="match status" value="1"/>
</dbReference>
<dbReference type="AlphaFoldDB" id="A0A2S2CRQ7"/>
<protein>
    <submittedName>
        <fullName evidence="5">MarR family transcriptional regulator</fullName>
    </submittedName>
</protein>
<dbReference type="Proteomes" id="UP000245629">
    <property type="component" value="Chromosome 2"/>
</dbReference>
<dbReference type="InterPro" id="IPR036388">
    <property type="entry name" value="WH-like_DNA-bd_sf"/>
</dbReference>
<dbReference type="PANTHER" id="PTHR42756:SF1">
    <property type="entry name" value="TRANSCRIPTIONAL REPRESSOR OF EMRAB OPERON"/>
    <property type="match status" value="1"/>
</dbReference>
<organism evidence="5 6">
    <name type="scientific">Azospirillum thermophilum</name>
    <dbReference type="NCBI Taxonomy" id="2202148"/>
    <lineage>
        <taxon>Bacteria</taxon>
        <taxon>Pseudomonadati</taxon>
        <taxon>Pseudomonadota</taxon>
        <taxon>Alphaproteobacteria</taxon>
        <taxon>Rhodospirillales</taxon>
        <taxon>Azospirillaceae</taxon>
        <taxon>Azospirillum</taxon>
    </lineage>
</organism>
<dbReference type="InterPro" id="IPR000835">
    <property type="entry name" value="HTH_MarR-typ"/>
</dbReference>
<evidence type="ECO:0000256" key="3">
    <source>
        <dbReference type="ARBA" id="ARBA00023163"/>
    </source>
</evidence>
<dbReference type="Pfam" id="PF01047">
    <property type="entry name" value="MarR"/>
    <property type="match status" value="1"/>
</dbReference>
<dbReference type="SMART" id="SM00347">
    <property type="entry name" value="HTH_MARR"/>
    <property type="match status" value="1"/>
</dbReference>
<dbReference type="RefSeq" id="WP_109327635.1">
    <property type="nucleotide sequence ID" value="NZ_CP029353.1"/>
</dbReference>
<keyword evidence="3" id="KW-0804">Transcription</keyword>
<dbReference type="PANTHER" id="PTHR42756">
    <property type="entry name" value="TRANSCRIPTIONAL REGULATOR, MARR"/>
    <property type="match status" value="1"/>
</dbReference>
<name>A0A2S2CRQ7_9PROT</name>
<evidence type="ECO:0000313" key="6">
    <source>
        <dbReference type="Proteomes" id="UP000245629"/>
    </source>
</evidence>
<feature type="domain" description="HTH marR-type" evidence="4">
    <location>
        <begin position="28"/>
        <end position="160"/>
    </location>
</feature>
<keyword evidence="6" id="KW-1185">Reference proteome</keyword>
<dbReference type="PRINTS" id="PR00598">
    <property type="entry name" value="HTHMARR"/>
</dbReference>
<dbReference type="InterPro" id="IPR036390">
    <property type="entry name" value="WH_DNA-bd_sf"/>
</dbReference>